<dbReference type="AlphaFoldDB" id="A0A3S1BB12"/>
<proteinExistence type="predicted"/>
<name>A0A3S1BB12_ELYCH</name>
<evidence type="ECO:0000256" key="1">
    <source>
        <dbReference type="SAM" id="MobiDB-lite"/>
    </source>
</evidence>
<reference evidence="2 3" key="1">
    <citation type="submission" date="2019-01" db="EMBL/GenBank/DDBJ databases">
        <title>A draft genome assembly of the solar-powered sea slug Elysia chlorotica.</title>
        <authorList>
            <person name="Cai H."/>
            <person name="Li Q."/>
            <person name="Fang X."/>
            <person name="Li J."/>
            <person name="Curtis N.E."/>
            <person name="Altenburger A."/>
            <person name="Shibata T."/>
            <person name="Feng M."/>
            <person name="Maeda T."/>
            <person name="Schwartz J.A."/>
            <person name="Shigenobu S."/>
            <person name="Lundholm N."/>
            <person name="Nishiyama T."/>
            <person name="Yang H."/>
            <person name="Hasebe M."/>
            <person name="Li S."/>
            <person name="Pierce S.K."/>
            <person name="Wang J."/>
        </authorList>
    </citation>
    <scope>NUCLEOTIDE SEQUENCE [LARGE SCALE GENOMIC DNA]</scope>
    <source>
        <strain evidence="2">EC2010</strain>
        <tissue evidence="2">Whole organism of an adult</tissue>
    </source>
</reference>
<feature type="compositionally biased region" description="Polar residues" evidence="1">
    <location>
        <begin position="24"/>
        <end position="37"/>
    </location>
</feature>
<dbReference type="Proteomes" id="UP000271974">
    <property type="component" value="Unassembled WGS sequence"/>
</dbReference>
<keyword evidence="3" id="KW-1185">Reference proteome</keyword>
<accession>A0A3S1BB12</accession>
<feature type="region of interest" description="Disordered" evidence="1">
    <location>
        <begin position="102"/>
        <end position="138"/>
    </location>
</feature>
<feature type="region of interest" description="Disordered" evidence="1">
    <location>
        <begin position="14"/>
        <end position="67"/>
    </location>
</feature>
<protein>
    <submittedName>
        <fullName evidence="2">Uncharacterized protein</fullName>
    </submittedName>
</protein>
<dbReference type="EMBL" id="RQTK01000462">
    <property type="protein sequence ID" value="RUS79267.1"/>
    <property type="molecule type" value="Genomic_DNA"/>
</dbReference>
<feature type="compositionally biased region" description="Polar residues" evidence="1">
    <location>
        <begin position="217"/>
        <end position="281"/>
    </location>
</feature>
<comment type="caution">
    <text evidence="2">The sequence shown here is derived from an EMBL/GenBank/DDBJ whole genome shotgun (WGS) entry which is preliminary data.</text>
</comment>
<feature type="compositionally biased region" description="Low complexity" evidence="1">
    <location>
        <begin position="119"/>
        <end position="131"/>
    </location>
</feature>
<sequence length="377" mass="39194">MCEVKFLAGVPHGLVRRGEAPGSDVSTGRAQQGQECQESCRPPVEPGEHHGAGSPWGPHRGQPTARGFDSWLGHGRGTDGETEVASRVDCGGRRVCGKPGTVRRSGGDWECLPPPPPVSQSQSVGQAASSPRSWGVGGLSMNWPGDSSLAGGKHDSPSGVVSYQDHFTLHSYSRQGRARVGSFLSRLGDIYDNDCARGSANQRESQPRVPGRAAGTAQPTALSLTSSGTAQPTALSLTSSGTAQPTALSLTSSGTAQPTALSLTSSGTAQPTALSLTSSQPVPLAKNPSASYVPRQDSEDSEDSEDRSSLNPPVYTECGRGLKCPLIEIHCSDGWSRLVAASGETAQARFTTGASSCWLVPELKSDKFVCCRVPDAA</sequence>
<evidence type="ECO:0000313" key="3">
    <source>
        <dbReference type="Proteomes" id="UP000271974"/>
    </source>
</evidence>
<organism evidence="2 3">
    <name type="scientific">Elysia chlorotica</name>
    <name type="common">Eastern emerald elysia</name>
    <name type="synonym">Sea slug</name>
    <dbReference type="NCBI Taxonomy" id="188477"/>
    <lineage>
        <taxon>Eukaryota</taxon>
        <taxon>Metazoa</taxon>
        <taxon>Spiralia</taxon>
        <taxon>Lophotrochozoa</taxon>
        <taxon>Mollusca</taxon>
        <taxon>Gastropoda</taxon>
        <taxon>Heterobranchia</taxon>
        <taxon>Euthyneura</taxon>
        <taxon>Panpulmonata</taxon>
        <taxon>Sacoglossa</taxon>
        <taxon>Placobranchoidea</taxon>
        <taxon>Plakobranchidae</taxon>
        <taxon>Elysia</taxon>
    </lineage>
</organism>
<gene>
    <name evidence="2" type="ORF">EGW08_012997</name>
</gene>
<feature type="region of interest" description="Disordered" evidence="1">
    <location>
        <begin position="198"/>
        <end position="313"/>
    </location>
</feature>
<evidence type="ECO:0000313" key="2">
    <source>
        <dbReference type="EMBL" id="RUS79267.1"/>
    </source>
</evidence>